<dbReference type="Proteomes" id="UP000564496">
    <property type="component" value="Unassembled WGS sequence"/>
</dbReference>
<evidence type="ECO:0000259" key="2">
    <source>
        <dbReference type="Pfam" id="PF12728"/>
    </source>
</evidence>
<dbReference type="GO" id="GO:0003677">
    <property type="term" value="F:DNA binding"/>
    <property type="evidence" value="ECO:0007669"/>
    <property type="project" value="UniProtKB-KW"/>
</dbReference>
<feature type="compositionally biased region" description="Polar residues" evidence="1">
    <location>
        <begin position="133"/>
        <end position="142"/>
    </location>
</feature>
<comment type="caution">
    <text evidence="3">The sequence shown here is derived from an EMBL/GenBank/DDBJ whole genome shotgun (WGS) entry which is preliminary data.</text>
</comment>
<dbReference type="EMBL" id="JACBZR010000001">
    <property type="protein sequence ID" value="NYI78938.1"/>
    <property type="molecule type" value="Genomic_DNA"/>
</dbReference>
<keyword evidence="3" id="KW-0238">DNA-binding</keyword>
<protein>
    <submittedName>
        <fullName evidence="3">Putative DNA-binding transcriptional regulator AlpA</fullName>
    </submittedName>
</protein>
<dbReference type="InterPro" id="IPR041657">
    <property type="entry name" value="HTH_17"/>
</dbReference>
<feature type="region of interest" description="Disordered" evidence="1">
    <location>
        <begin position="83"/>
        <end position="148"/>
    </location>
</feature>
<dbReference type="SUPFAM" id="SSF46955">
    <property type="entry name" value="Putative DNA-binding domain"/>
    <property type="match status" value="1"/>
</dbReference>
<name>A0A7Z0DNU6_9ACTN</name>
<evidence type="ECO:0000256" key="1">
    <source>
        <dbReference type="SAM" id="MobiDB-lite"/>
    </source>
</evidence>
<dbReference type="InterPro" id="IPR009061">
    <property type="entry name" value="DNA-bd_dom_put_sf"/>
</dbReference>
<dbReference type="RefSeq" id="WP_179659247.1">
    <property type="nucleotide sequence ID" value="NZ_JACBZR010000001.1"/>
</dbReference>
<accession>A0A7Z0DNU6</accession>
<evidence type="ECO:0000313" key="4">
    <source>
        <dbReference type="Proteomes" id="UP000564496"/>
    </source>
</evidence>
<dbReference type="AlphaFoldDB" id="A0A7Z0DNU6"/>
<feature type="domain" description="Helix-turn-helix" evidence="2">
    <location>
        <begin position="30"/>
        <end position="79"/>
    </location>
</feature>
<proteinExistence type="predicted"/>
<evidence type="ECO:0000313" key="3">
    <source>
        <dbReference type="EMBL" id="NYI78938.1"/>
    </source>
</evidence>
<reference evidence="3 4" key="1">
    <citation type="submission" date="2020-07" db="EMBL/GenBank/DDBJ databases">
        <title>Sequencing the genomes of 1000 actinobacteria strains.</title>
        <authorList>
            <person name="Klenk H.-P."/>
        </authorList>
    </citation>
    <scope>NUCLEOTIDE SEQUENCE [LARGE SCALE GENOMIC DNA]</scope>
    <source>
        <strain evidence="3 4">DSM 26487</strain>
    </source>
</reference>
<dbReference type="Pfam" id="PF12728">
    <property type="entry name" value="HTH_17"/>
    <property type="match status" value="1"/>
</dbReference>
<keyword evidence="4" id="KW-1185">Reference proteome</keyword>
<organism evidence="3 4">
    <name type="scientific">Nocardioides panzhihuensis</name>
    <dbReference type="NCBI Taxonomy" id="860243"/>
    <lineage>
        <taxon>Bacteria</taxon>
        <taxon>Bacillati</taxon>
        <taxon>Actinomycetota</taxon>
        <taxon>Actinomycetes</taxon>
        <taxon>Propionibacteriales</taxon>
        <taxon>Nocardioidaceae</taxon>
        <taxon>Nocardioides</taxon>
    </lineage>
</organism>
<sequence>MNTHANTTSIAAATVQTSPVETTTGSIEPVLTLTQIAEHLGVSVQALYDLRNKGRGPRGFKVGRCLHFRVSEVDAWLRQLESEDSNPAAADSASASAAAPPALSPVLRAVEVPPESAGGATSRRGPADDPVPGSSTDDQPSQELAGDQWALLLDLPYPEGRGGSGRRS</sequence>
<feature type="compositionally biased region" description="Low complexity" evidence="1">
    <location>
        <begin position="87"/>
        <end position="105"/>
    </location>
</feature>
<gene>
    <name evidence="3" type="ORF">BJ988_003586</name>
</gene>